<comment type="caution">
    <text evidence="8">The sequence shown here is derived from an EMBL/GenBank/DDBJ whole genome shotgun (WGS) entry which is preliminary data.</text>
</comment>
<reference evidence="8" key="1">
    <citation type="submission" date="2020-12" db="EMBL/GenBank/DDBJ databases">
        <title>Metabolic potential, ecology and presence of endohyphal bacteria is reflected in genomic diversity of Mucoromycotina.</title>
        <authorList>
            <person name="Muszewska A."/>
            <person name="Okrasinska A."/>
            <person name="Steczkiewicz K."/>
            <person name="Drgas O."/>
            <person name="Orlowska M."/>
            <person name="Perlinska-Lenart U."/>
            <person name="Aleksandrzak-Piekarczyk T."/>
            <person name="Szatraj K."/>
            <person name="Zielenkiewicz U."/>
            <person name="Pilsyk S."/>
            <person name="Malc E."/>
            <person name="Mieczkowski P."/>
            <person name="Kruszewska J.S."/>
            <person name="Biernat P."/>
            <person name="Pawlowska J."/>
        </authorList>
    </citation>
    <scope>NUCLEOTIDE SEQUENCE</scope>
    <source>
        <strain evidence="8">WA0000051536</strain>
    </source>
</reference>
<dbReference type="InterPro" id="IPR020846">
    <property type="entry name" value="MFS_dom"/>
</dbReference>
<feature type="transmembrane region" description="Helical" evidence="6">
    <location>
        <begin position="298"/>
        <end position="318"/>
    </location>
</feature>
<keyword evidence="5 6" id="KW-0472">Membrane</keyword>
<evidence type="ECO:0000256" key="6">
    <source>
        <dbReference type="SAM" id="Phobius"/>
    </source>
</evidence>
<feature type="transmembrane region" description="Helical" evidence="6">
    <location>
        <begin position="452"/>
        <end position="474"/>
    </location>
</feature>
<name>A0A8H7PYC6_9FUNG</name>
<dbReference type="InterPro" id="IPR036259">
    <property type="entry name" value="MFS_trans_sf"/>
</dbReference>
<evidence type="ECO:0000256" key="5">
    <source>
        <dbReference type="ARBA" id="ARBA00023136"/>
    </source>
</evidence>
<organism evidence="8 9">
    <name type="scientific">Umbelopsis vinacea</name>
    <dbReference type="NCBI Taxonomy" id="44442"/>
    <lineage>
        <taxon>Eukaryota</taxon>
        <taxon>Fungi</taxon>
        <taxon>Fungi incertae sedis</taxon>
        <taxon>Mucoromycota</taxon>
        <taxon>Mucoromycotina</taxon>
        <taxon>Umbelopsidomycetes</taxon>
        <taxon>Umbelopsidales</taxon>
        <taxon>Umbelopsidaceae</taxon>
        <taxon>Umbelopsis</taxon>
    </lineage>
</organism>
<dbReference type="SUPFAM" id="SSF103473">
    <property type="entry name" value="MFS general substrate transporter"/>
    <property type="match status" value="1"/>
</dbReference>
<dbReference type="GO" id="GO:0022857">
    <property type="term" value="F:transmembrane transporter activity"/>
    <property type="evidence" value="ECO:0007669"/>
    <property type="project" value="InterPro"/>
</dbReference>
<comment type="subcellular location">
    <subcellularLocation>
        <location evidence="1">Membrane</location>
        <topology evidence="1">Multi-pass membrane protein</topology>
    </subcellularLocation>
</comment>
<keyword evidence="2" id="KW-0813">Transport</keyword>
<evidence type="ECO:0000256" key="2">
    <source>
        <dbReference type="ARBA" id="ARBA00022448"/>
    </source>
</evidence>
<keyword evidence="9" id="KW-1185">Reference proteome</keyword>
<keyword evidence="4 6" id="KW-1133">Transmembrane helix</keyword>
<dbReference type="Gene3D" id="1.20.1250.20">
    <property type="entry name" value="MFS general substrate transporter like domains"/>
    <property type="match status" value="2"/>
</dbReference>
<sequence length="513" mass="56774">MATDDIKDTVEYSEDVKVDEKQNISQHEGIPRPEDLKQDMALQTGEADHELRERERKLLWKIDLRLLPTLSVMYLLASLDRGNIGNARLGGLEADLHLEGNDFYNALSIFYAGYVLCQIPSNLMVKTMRPSRWIGITMTLWGVCSTCMAATKNASGLFAARFFLGCFETGIGPSAPLILSFWYRREEMSSRLAVFLGSSTVAGAFGGALAYAVLGHLQGAQGLSAWRWLFIIEGLPTICLGLLAFVILPDYPASAGKRWLSPEEKELAIQRGASAFNTDTSNFDLRQVKAALLDYKNWLTALVYTGLNAPLASFTSFLPTIVKTLGFTNLQAQLLTIPPYIAACFYLGIMCYLSDKLKQRALFIIIVSMTGTLGYMFLLIGNNVALQYLGACFAAMGLYPLIPLTLSWISNNQLGHSKRAVALAMANTMSQTLSVLGTQIYKTQDAPAYRPGHAICLAFTCLTWGTALVLRYFLKKENASKDKQYGVPGEIDEKHFVGAEDMYDKHPGFRYIL</sequence>
<evidence type="ECO:0000256" key="4">
    <source>
        <dbReference type="ARBA" id="ARBA00022989"/>
    </source>
</evidence>
<keyword evidence="3 6" id="KW-0812">Transmembrane</keyword>
<feature type="transmembrane region" description="Helical" evidence="6">
    <location>
        <begin position="133"/>
        <end position="151"/>
    </location>
</feature>
<dbReference type="OrthoDB" id="2985014at2759"/>
<dbReference type="Proteomes" id="UP000612746">
    <property type="component" value="Unassembled WGS sequence"/>
</dbReference>
<dbReference type="FunFam" id="1.20.1250.20:FF:000057">
    <property type="entry name" value="MFS general substrate transporter"/>
    <property type="match status" value="1"/>
</dbReference>
<gene>
    <name evidence="8" type="ORF">INT44_008529</name>
</gene>
<feature type="transmembrane region" description="Helical" evidence="6">
    <location>
        <begin position="330"/>
        <end position="349"/>
    </location>
</feature>
<dbReference type="PANTHER" id="PTHR43791">
    <property type="entry name" value="PERMEASE-RELATED"/>
    <property type="match status" value="1"/>
</dbReference>
<dbReference type="FunFam" id="1.20.1250.20:FF:000013">
    <property type="entry name" value="MFS general substrate transporter"/>
    <property type="match status" value="1"/>
</dbReference>
<feature type="transmembrane region" description="Helical" evidence="6">
    <location>
        <begin position="421"/>
        <end position="440"/>
    </location>
</feature>
<accession>A0A8H7PYC6</accession>
<feature type="domain" description="Major facilitator superfamily (MFS) profile" evidence="7">
    <location>
        <begin position="66"/>
        <end position="479"/>
    </location>
</feature>
<dbReference type="EMBL" id="JAEPRA010000008">
    <property type="protein sequence ID" value="KAG2181714.1"/>
    <property type="molecule type" value="Genomic_DNA"/>
</dbReference>
<dbReference type="PANTHER" id="PTHR43791:SF36">
    <property type="entry name" value="TRANSPORTER, PUTATIVE (AFU_ORTHOLOGUE AFUA_6G08340)-RELATED"/>
    <property type="match status" value="1"/>
</dbReference>
<evidence type="ECO:0000313" key="9">
    <source>
        <dbReference type="Proteomes" id="UP000612746"/>
    </source>
</evidence>
<feature type="transmembrane region" description="Helical" evidence="6">
    <location>
        <begin position="194"/>
        <end position="214"/>
    </location>
</feature>
<proteinExistence type="predicted"/>
<dbReference type="InterPro" id="IPR011701">
    <property type="entry name" value="MFS"/>
</dbReference>
<feature type="transmembrane region" description="Helical" evidence="6">
    <location>
        <begin position="226"/>
        <end position="248"/>
    </location>
</feature>
<feature type="transmembrane region" description="Helical" evidence="6">
    <location>
        <begin position="157"/>
        <end position="182"/>
    </location>
</feature>
<evidence type="ECO:0000256" key="1">
    <source>
        <dbReference type="ARBA" id="ARBA00004141"/>
    </source>
</evidence>
<dbReference type="PROSITE" id="PS50850">
    <property type="entry name" value="MFS"/>
    <property type="match status" value="1"/>
</dbReference>
<dbReference type="Pfam" id="PF07690">
    <property type="entry name" value="MFS_1"/>
    <property type="match status" value="1"/>
</dbReference>
<evidence type="ECO:0000313" key="8">
    <source>
        <dbReference type="EMBL" id="KAG2181714.1"/>
    </source>
</evidence>
<dbReference type="GO" id="GO:0016020">
    <property type="term" value="C:membrane"/>
    <property type="evidence" value="ECO:0007669"/>
    <property type="project" value="UniProtKB-SubCell"/>
</dbReference>
<evidence type="ECO:0000259" key="7">
    <source>
        <dbReference type="PROSITE" id="PS50850"/>
    </source>
</evidence>
<dbReference type="AlphaFoldDB" id="A0A8H7PYC6"/>
<feature type="transmembrane region" description="Helical" evidence="6">
    <location>
        <begin position="386"/>
        <end position="409"/>
    </location>
</feature>
<protein>
    <recommendedName>
        <fullName evidence="7">Major facilitator superfamily (MFS) profile domain-containing protein</fullName>
    </recommendedName>
</protein>
<feature type="transmembrane region" description="Helical" evidence="6">
    <location>
        <begin position="361"/>
        <end position="380"/>
    </location>
</feature>
<evidence type="ECO:0000256" key="3">
    <source>
        <dbReference type="ARBA" id="ARBA00022692"/>
    </source>
</evidence>